<evidence type="ECO:0000256" key="4">
    <source>
        <dbReference type="ARBA" id="ARBA00023136"/>
    </source>
</evidence>
<dbReference type="Gene3D" id="1.20.1250.20">
    <property type="entry name" value="MFS general substrate transporter like domains"/>
    <property type="match status" value="2"/>
</dbReference>
<feature type="transmembrane region" description="Helical" evidence="5">
    <location>
        <begin position="190"/>
        <end position="209"/>
    </location>
</feature>
<dbReference type="PANTHER" id="PTHR23501:SF67">
    <property type="entry name" value="MFS MULTIDRUG EFFLUX TRANSPORTER (EUROFUNG)"/>
    <property type="match status" value="1"/>
</dbReference>
<gene>
    <name evidence="6" type="ORF">G3M48_003157</name>
</gene>
<dbReference type="Proteomes" id="UP001397290">
    <property type="component" value="Unassembled WGS sequence"/>
</dbReference>
<keyword evidence="4 5" id="KW-0472">Membrane</keyword>
<dbReference type="GO" id="GO:0015174">
    <property type="term" value="F:basic amino acid transmembrane transporter activity"/>
    <property type="evidence" value="ECO:0007669"/>
    <property type="project" value="TreeGrafter"/>
</dbReference>
<dbReference type="PANTHER" id="PTHR23501">
    <property type="entry name" value="MAJOR FACILITATOR SUPERFAMILY"/>
    <property type="match status" value="1"/>
</dbReference>
<evidence type="ECO:0000256" key="2">
    <source>
        <dbReference type="ARBA" id="ARBA00022692"/>
    </source>
</evidence>
<evidence type="ECO:0000313" key="7">
    <source>
        <dbReference type="Proteomes" id="UP001397290"/>
    </source>
</evidence>
<feature type="transmembrane region" description="Helical" evidence="5">
    <location>
        <begin position="150"/>
        <end position="170"/>
    </location>
</feature>
<protein>
    <recommendedName>
        <fullName evidence="8">Major facilitator superfamily (MFS) profile domain-containing protein</fullName>
    </recommendedName>
</protein>
<dbReference type="InterPro" id="IPR036259">
    <property type="entry name" value="MFS_trans_sf"/>
</dbReference>
<dbReference type="InterPro" id="IPR011701">
    <property type="entry name" value="MFS"/>
</dbReference>
<feature type="transmembrane region" description="Helical" evidence="5">
    <location>
        <begin position="40"/>
        <end position="60"/>
    </location>
</feature>
<reference evidence="6 7" key="1">
    <citation type="submission" date="2020-02" db="EMBL/GenBank/DDBJ databases">
        <title>Comparative genomics of the hypocrealean fungal genus Beauvera.</title>
        <authorList>
            <person name="Showalter D.N."/>
            <person name="Bushley K.E."/>
            <person name="Rehner S.A."/>
        </authorList>
    </citation>
    <scope>NUCLEOTIDE SEQUENCE [LARGE SCALE GENOMIC DNA]</scope>
    <source>
        <strain evidence="6 7">ARSEF4384</strain>
    </source>
</reference>
<evidence type="ECO:0000256" key="1">
    <source>
        <dbReference type="ARBA" id="ARBA00004141"/>
    </source>
</evidence>
<feature type="transmembrane region" description="Helical" evidence="5">
    <location>
        <begin position="293"/>
        <end position="310"/>
    </location>
</feature>
<evidence type="ECO:0000256" key="3">
    <source>
        <dbReference type="ARBA" id="ARBA00022989"/>
    </source>
</evidence>
<feature type="transmembrane region" description="Helical" evidence="5">
    <location>
        <begin position="81"/>
        <end position="101"/>
    </location>
</feature>
<evidence type="ECO:0000256" key="5">
    <source>
        <dbReference type="SAM" id="Phobius"/>
    </source>
</evidence>
<evidence type="ECO:0008006" key="8">
    <source>
        <dbReference type="Google" id="ProtNLM"/>
    </source>
</evidence>
<dbReference type="Pfam" id="PF07690">
    <property type="entry name" value="MFS_1"/>
    <property type="match status" value="1"/>
</dbReference>
<keyword evidence="3 5" id="KW-1133">Transmembrane helix</keyword>
<feature type="transmembrane region" description="Helical" evidence="5">
    <location>
        <begin position="247"/>
        <end position="272"/>
    </location>
</feature>
<name>A0AAW0RVS8_9HYPO</name>
<sequence length="356" mass="38720">MYLRPPYLGKKPDEHLFIRSASSIGSATGGAIVEGLGWRWLYMIQLPLCVITLFMVYFFVPANSEMPTGKTAKSLSDFSKAFDFKGAFVLILVLALWMFISGTAGNILAWTSPFVLLASALLPCMVYLLVRVELGAVQPILPPLLAKFPYRNIVINAFFFSMINYIVMYNATFFFQSVLVESPSLASTRLVIPSIAFTLVSAISGAAIARSGTPKPTLWLSQILLCGGAACLAPMPSLLPTLYAPGILYSFCLALPILGVGMMAPSALLFLLGMSNSDNHATMNSGFIMMRSLGGITATSISTTIVQNVFHQIMRRHMVSPEAREVCIPTAKDDSPSASKMYADAEIANYQNKVEY</sequence>
<dbReference type="EMBL" id="JAAHCF010000212">
    <property type="protein sequence ID" value="KAK8146414.1"/>
    <property type="molecule type" value="Genomic_DNA"/>
</dbReference>
<dbReference type="SUPFAM" id="SSF103473">
    <property type="entry name" value="MFS general substrate transporter"/>
    <property type="match status" value="1"/>
</dbReference>
<evidence type="ECO:0000313" key="6">
    <source>
        <dbReference type="EMBL" id="KAK8146414.1"/>
    </source>
</evidence>
<dbReference type="AlphaFoldDB" id="A0AAW0RVS8"/>
<keyword evidence="7" id="KW-1185">Reference proteome</keyword>
<proteinExistence type="predicted"/>
<comment type="caution">
    <text evidence="6">The sequence shown here is derived from an EMBL/GenBank/DDBJ whole genome shotgun (WGS) entry which is preliminary data.</text>
</comment>
<keyword evidence="2 5" id="KW-0812">Transmembrane</keyword>
<accession>A0AAW0RVS8</accession>
<organism evidence="6 7">
    <name type="scientific">Beauveria asiatica</name>
    <dbReference type="NCBI Taxonomy" id="1069075"/>
    <lineage>
        <taxon>Eukaryota</taxon>
        <taxon>Fungi</taxon>
        <taxon>Dikarya</taxon>
        <taxon>Ascomycota</taxon>
        <taxon>Pezizomycotina</taxon>
        <taxon>Sordariomycetes</taxon>
        <taxon>Hypocreomycetidae</taxon>
        <taxon>Hypocreales</taxon>
        <taxon>Cordycipitaceae</taxon>
        <taxon>Beauveria</taxon>
    </lineage>
</organism>
<feature type="transmembrane region" description="Helical" evidence="5">
    <location>
        <begin position="107"/>
        <end position="130"/>
    </location>
</feature>
<comment type="subcellular location">
    <subcellularLocation>
        <location evidence="1">Membrane</location>
        <topology evidence="1">Multi-pass membrane protein</topology>
    </subcellularLocation>
</comment>
<dbReference type="GO" id="GO:0000329">
    <property type="term" value="C:fungal-type vacuole membrane"/>
    <property type="evidence" value="ECO:0007669"/>
    <property type="project" value="TreeGrafter"/>
</dbReference>